<keyword evidence="1" id="KW-1133">Transmembrane helix</keyword>
<organism evidence="2 3">
    <name type="scientific">Phyllobacterium sophorae</name>
    <dbReference type="NCBI Taxonomy" id="1520277"/>
    <lineage>
        <taxon>Bacteria</taxon>
        <taxon>Pseudomonadati</taxon>
        <taxon>Pseudomonadota</taxon>
        <taxon>Alphaproteobacteria</taxon>
        <taxon>Hyphomicrobiales</taxon>
        <taxon>Phyllobacteriaceae</taxon>
        <taxon>Phyllobacterium</taxon>
    </lineage>
</organism>
<protein>
    <submittedName>
        <fullName evidence="2">Pilus assembly protein</fullName>
    </submittedName>
</protein>
<reference evidence="3" key="1">
    <citation type="submission" date="2017-11" db="EMBL/GenBank/DDBJ databases">
        <authorList>
            <person name="Kuznetsova I."/>
            <person name="Sazanova A."/>
            <person name="Chirak E."/>
            <person name="Safronova V."/>
            <person name="Willems A."/>
        </authorList>
    </citation>
    <scope>NUCLEOTIDE SEQUENCE [LARGE SCALE GENOMIC DNA]</scope>
    <source>
        <strain evidence="3">CCBAU 03422</strain>
    </source>
</reference>
<comment type="caution">
    <text evidence="2">The sequence shown here is derived from an EMBL/GenBank/DDBJ whole genome shotgun (WGS) entry which is preliminary data.</text>
</comment>
<keyword evidence="1" id="KW-0812">Transmembrane</keyword>
<sequence>MTAAVYMPGIARRFARDRRGVAGLEFALIAPILILLWLGSIEVTGGADVNKNLGRATSMVADLVTQQQTITQTQISGIMDIGRATLLPYQRDTPQITITAINVSSAGAATVAWSRRRVNGADTTPFQPGTAVALDANLLIPGTSVIRVQMNIAYVPIIAWTIAGHVDTAAGDNVVGLSMAKTSFGRVRQGGAVACSNCS</sequence>
<dbReference type="Proteomes" id="UP000241764">
    <property type="component" value="Unassembled WGS sequence"/>
</dbReference>
<dbReference type="EMBL" id="PGGM01000005">
    <property type="protein sequence ID" value="PSH64181.1"/>
    <property type="molecule type" value="Genomic_DNA"/>
</dbReference>
<gene>
    <name evidence="2" type="ORF">CU103_14225</name>
</gene>
<evidence type="ECO:0000313" key="2">
    <source>
        <dbReference type="EMBL" id="PSH64181.1"/>
    </source>
</evidence>
<evidence type="ECO:0000256" key="1">
    <source>
        <dbReference type="SAM" id="Phobius"/>
    </source>
</evidence>
<dbReference type="AlphaFoldDB" id="A0A2P7BCI1"/>
<keyword evidence="1" id="KW-0472">Membrane</keyword>
<name>A0A2P7BCI1_9HYPH</name>
<proteinExistence type="predicted"/>
<evidence type="ECO:0000313" key="3">
    <source>
        <dbReference type="Proteomes" id="UP000241764"/>
    </source>
</evidence>
<keyword evidence="3" id="KW-1185">Reference proteome</keyword>
<feature type="transmembrane region" description="Helical" evidence="1">
    <location>
        <begin position="21"/>
        <end position="39"/>
    </location>
</feature>
<accession>A0A2P7BCI1</accession>